<dbReference type="RefSeq" id="WP_221466917.1">
    <property type="nucleotide sequence ID" value="NZ_BAABEK010000040.1"/>
</dbReference>
<organism evidence="2 3">
    <name type="scientific">Streptosporangium album</name>
    <dbReference type="NCBI Taxonomy" id="47479"/>
    <lineage>
        <taxon>Bacteria</taxon>
        <taxon>Bacillati</taxon>
        <taxon>Actinomycetota</taxon>
        <taxon>Actinomycetes</taxon>
        <taxon>Streptosporangiales</taxon>
        <taxon>Streptosporangiaceae</taxon>
        <taxon>Streptosporangium</taxon>
    </lineage>
</organism>
<comment type="caution">
    <text evidence="2">The sequence shown here is derived from an EMBL/GenBank/DDBJ whole genome shotgun (WGS) entry which is preliminary data.</text>
</comment>
<dbReference type="SUPFAM" id="SSF63829">
    <property type="entry name" value="Calcium-dependent phosphotriesterase"/>
    <property type="match status" value="1"/>
</dbReference>
<evidence type="ECO:0000313" key="2">
    <source>
        <dbReference type="EMBL" id="MBB4944179.1"/>
    </source>
</evidence>
<evidence type="ECO:0000313" key="3">
    <source>
        <dbReference type="Proteomes" id="UP000534286"/>
    </source>
</evidence>
<feature type="domain" description="SMP-30/Gluconolactonase/LRE-like region" evidence="1">
    <location>
        <begin position="32"/>
        <end position="292"/>
    </location>
</feature>
<accession>A0A7W7S5D9</accession>
<dbReference type="AlphaFoldDB" id="A0A7W7S5D9"/>
<dbReference type="GO" id="GO:0004341">
    <property type="term" value="F:gluconolactonase activity"/>
    <property type="evidence" value="ECO:0007669"/>
    <property type="project" value="UniProtKB-EC"/>
</dbReference>
<keyword evidence="3" id="KW-1185">Reference proteome</keyword>
<keyword evidence="2" id="KW-0378">Hydrolase</keyword>
<dbReference type="InterPro" id="IPR011042">
    <property type="entry name" value="6-blade_b-propeller_TolB-like"/>
</dbReference>
<dbReference type="Gene3D" id="2.120.10.30">
    <property type="entry name" value="TolB, C-terminal domain"/>
    <property type="match status" value="1"/>
</dbReference>
<reference evidence="2 3" key="1">
    <citation type="submission" date="2020-08" db="EMBL/GenBank/DDBJ databases">
        <title>Sequencing the genomes of 1000 actinobacteria strains.</title>
        <authorList>
            <person name="Klenk H.-P."/>
        </authorList>
    </citation>
    <scope>NUCLEOTIDE SEQUENCE [LARGE SCALE GENOMIC DNA]</scope>
    <source>
        <strain evidence="2 3">DSM 43023</strain>
    </source>
</reference>
<dbReference type="InterPro" id="IPR051262">
    <property type="entry name" value="SMP-30/CGR1_Lactonase"/>
</dbReference>
<dbReference type="PANTHER" id="PTHR47572">
    <property type="entry name" value="LIPOPROTEIN-RELATED"/>
    <property type="match status" value="1"/>
</dbReference>
<dbReference type="Proteomes" id="UP000534286">
    <property type="component" value="Unassembled WGS sequence"/>
</dbReference>
<dbReference type="PANTHER" id="PTHR47572:SF5">
    <property type="entry name" value="BLR2277 PROTEIN"/>
    <property type="match status" value="1"/>
</dbReference>
<protein>
    <submittedName>
        <fullName evidence="2">Gluconolactonase</fullName>
        <ecNumber evidence="2">3.1.1.17</ecNumber>
    </submittedName>
</protein>
<evidence type="ECO:0000259" key="1">
    <source>
        <dbReference type="Pfam" id="PF08450"/>
    </source>
</evidence>
<sequence>MTACHPRVATRSVEITVRELSGVSVLAEGLEFPEGPIVLDDGSVLVTEIAGGRLTRVRQDGAKEVVASPGGGPNGAAIGPDGWVYLCNNGGRWPDVYQGGRVERVNLTTGKTEVLYTQCDGHPLSGPNDIVFDSAGGFWFTDTGKFKGRLRDLGSVYYVSADGQINEVIHPAESPNGIGLAPGGGRLYYAETVTARLLARTVTGPGRLDDVPPRDPSNVIFGLPGMAGFDSLAVDGAGNICVATLVQGCITVVSPDGSVVTQFRMPSGLEDRLVTNLCFGGPDDSTAYITLAETGRLISCPWPERGLALNF</sequence>
<proteinExistence type="predicted"/>
<dbReference type="Pfam" id="PF08450">
    <property type="entry name" value="SGL"/>
    <property type="match status" value="1"/>
</dbReference>
<dbReference type="InterPro" id="IPR013658">
    <property type="entry name" value="SGL"/>
</dbReference>
<dbReference type="EMBL" id="JACHJU010000007">
    <property type="protein sequence ID" value="MBB4944179.1"/>
    <property type="molecule type" value="Genomic_DNA"/>
</dbReference>
<dbReference type="EC" id="3.1.1.17" evidence="2"/>
<gene>
    <name evidence="2" type="ORF">FHR32_008582</name>
</gene>
<name>A0A7W7S5D9_9ACTN</name>